<proteinExistence type="inferred from homology"/>
<comment type="similarity">
    <text evidence="3">Belongs to the WD repeat PROPPIN family.</text>
</comment>
<evidence type="ECO:0000313" key="4">
    <source>
        <dbReference type="Proteomes" id="UP000887565"/>
    </source>
</evidence>
<dbReference type="Gene3D" id="2.130.10.10">
    <property type="entry name" value="YVTN repeat-like/Quinoprotein amine dehydrogenase"/>
    <property type="match status" value="1"/>
</dbReference>
<dbReference type="Proteomes" id="UP000887565">
    <property type="component" value="Unplaced"/>
</dbReference>
<dbReference type="InterPro" id="IPR015943">
    <property type="entry name" value="WD40/YVTN_repeat-like_dom_sf"/>
</dbReference>
<dbReference type="SUPFAM" id="SSF50978">
    <property type="entry name" value="WD40 repeat-like"/>
    <property type="match status" value="1"/>
</dbReference>
<evidence type="ECO:0000256" key="1">
    <source>
        <dbReference type="ARBA" id="ARBA00022574"/>
    </source>
</evidence>
<evidence type="ECO:0000256" key="2">
    <source>
        <dbReference type="ARBA" id="ARBA00022737"/>
    </source>
</evidence>
<evidence type="ECO:0000256" key="3">
    <source>
        <dbReference type="ARBA" id="ARBA00025740"/>
    </source>
</evidence>
<dbReference type="WBParaSite" id="nRc.2.0.1.t32110-RA">
    <property type="protein sequence ID" value="nRc.2.0.1.t32110-RA"/>
    <property type="gene ID" value="nRc.2.0.1.g32110"/>
</dbReference>
<accession>A0A915K1L6</accession>
<reference evidence="5" key="1">
    <citation type="submission" date="2022-11" db="UniProtKB">
        <authorList>
            <consortium name="WormBaseParasite"/>
        </authorList>
    </citation>
    <scope>IDENTIFICATION</scope>
</reference>
<organism evidence="4 5">
    <name type="scientific">Romanomermis culicivorax</name>
    <name type="common">Nematode worm</name>
    <dbReference type="NCBI Taxonomy" id="13658"/>
    <lineage>
        <taxon>Eukaryota</taxon>
        <taxon>Metazoa</taxon>
        <taxon>Ecdysozoa</taxon>
        <taxon>Nematoda</taxon>
        <taxon>Enoplea</taxon>
        <taxon>Dorylaimia</taxon>
        <taxon>Mermithida</taxon>
        <taxon>Mermithoidea</taxon>
        <taxon>Mermithidae</taxon>
        <taxon>Romanomermis</taxon>
    </lineage>
</organism>
<evidence type="ECO:0000313" key="5">
    <source>
        <dbReference type="WBParaSite" id="nRc.2.0.1.t32110-RA"/>
    </source>
</evidence>
<dbReference type="OMA" id="ENVVMVW"/>
<protein>
    <submittedName>
        <fullName evidence="5">Uncharacterized protein</fullName>
    </submittedName>
</protein>
<name>A0A915K1L6_ROMCU</name>
<keyword evidence="2" id="KW-0677">Repeat</keyword>
<sequence length="271" mass="30236">MEPKINCLDFNDMQDCFVCGLSSGLRVYTTDPLVEKINLNSKIVGSVKIATILRRSNLLAVVTDNDTIVYHNDPRTNLPSKVGVKYLSDTLLIWDDLKKKFVLEINMDSPISAGQAWGATMRLEGVSLSHILQTYIPTFRLIVVTSRQITIFSFPGKLEKIFSVETRYNPKGLCDISVEPTMEYLVFPAFKLGAVQITDLQEISPICSTSPLTINAHQNEITCLAINRSGNVLATASTRTCPGTLIRLFDAQKRDLIAQLRRGSDPATFYW</sequence>
<dbReference type="AlphaFoldDB" id="A0A915K1L6"/>
<dbReference type="Pfam" id="PF21032">
    <property type="entry name" value="PROPPIN"/>
    <property type="match status" value="1"/>
</dbReference>
<keyword evidence="4" id="KW-1185">Reference proteome</keyword>
<dbReference type="PANTHER" id="PTHR11227">
    <property type="entry name" value="WD-REPEAT PROTEIN INTERACTING WITH PHOSPHOINOSIDES WIPI -RELATED"/>
    <property type="match status" value="1"/>
</dbReference>
<dbReference type="InterPro" id="IPR048720">
    <property type="entry name" value="PROPPIN"/>
</dbReference>
<keyword evidence="1" id="KW-0853">WD repeat</keyword>
<dbReference type="InterPro" id="IPR036322">
    <property type="entry name" value="WD40_repeat_dom_sf"/>
</dbReference>